<dbReference type="PANTHER" id="PTHR30146:SF153">
    <property type="entry name" value="LACTOSE OPERON REPRESSOR"/>
    <property type="match status" value="1"/>
</dbReference>
<keyword evidence="1" id="KW-0805">Transcription regulation</keyword>
<dbReference type="SUPFAM" id="SSF47413">
    <property type="entry name" value="lambda repressor-like DNA-binding domains"/>
    <property type="match status" value="1"/>
</dbReference>
<evidence type="ECO:0000256" key="3">
    <source>
        <dbReference type="ARBA" id="ARBA00023163"/>
    </source>
</evidence>
<dbReference type="InterPro" id="IPR028082">
    <property type="entry name" value="Peripla_BP_I"/>
</dbReference>
<dbReference type="PANTHER" id="PTHR30146">
    <property type="entry name" value="LACI-RELATED TRANSCRIPTIONAL REPRESSOR"/>
    <property type="match status" value="1"/>
</dbReference>
<dbReference type="STRING" id="1194083.BN12_1610012"/>
<sequence>MTNGRVTIRDVARAAGVSPTTVSHVLNGRGRVGAATRLRVEEEARRLGYRPNPVATNLRRNTFGAFGLALPPRSLNYAFYTDIMVGASEVLFEAGVALSLIPPTATSEEAAALPIDGVIVAEPRANDLVLQGFCDSGLPVVICESTVEALPDNAWTVDLDHSAGIGTLLDHLVSAGSTRLAALVVDDVTWWGRNVGSAIEAWELREGMRVRRRTVPFGVSPTAARTAVRRVLTHGRPDGLLVCHEGLGSAAIGVAAHLGRQVPDDVAVACAVDGPDLLTVEPAVTALDLHPREIGQVAARLLLDRPAERTRVVRPTLHVRASTAPSIP</sequence>
<dbReference type="RefSeq" id="WP_048553960.1">
    <property type="nucleotide sequence ID" value="NZ_HF570958.1"/>
</dbReference>
<comment type="caution">
    <text evidence="5">The sequence shown here is derived from an EMBL/GenBank/DDBJ whole genome shotgun (WGS) entry which is preliminary data.</text>
</comment>
<reference evidence="5 6" key="1">
    <citation type="journal article" date="2013" name="ISME J.">
        <title>A metabolic model for members of the genus Tetrasphaera involved in enhanced biological phosphorus removal.</title>
        <authorList>
            <person name="Kristiansen R."/>
            <person name="Nguyen H.T.T."/>
            <person name="Saunders A.M."/>
            <person name="Nielsen J.L."/>
            <person name="Wimmer R."/>
            <person name="Le V.Q."/>
            <person name="McIlroy S.J."/>
            <person name="Petrovski S."/>
            <person name="Seviour R.J."/>
            <person name="Calteau A."/>
            <person name="Nielsen K.L."/>
            <person name="Nielsen P.H."/>
        </authorList>
    </citation>
    <scope>NUCLEOTIDE SEQUENCE [LARGE SCALE GENOMIC DNA]</scope>
    <source>
        <strain evidence="5 6">T1-X7</strain>
    </source>
</reference>
<accession>A0A077LYM2</accession>
<dbReference type="Gene3D" id="3.40.50.2300">
    <property type="match status" value="2"/>
</dbReference>
<dbReference type="SMART" id="SM00354">
    <property type="entry name" value="HTH_LACI"/>
    <property type="match status" value="1"/>
</dbReference>
<name>A0A077LYM2_9MICO</name>
<dbReference type="InterPro" id="IPR046335">
    <property type="entry name" value="LacI/GalR-like_sensor"/>
</dbReference>
<proteinExistence type="predicted"/>
<organism evidence="5 6">
    <name type="scientific">Nostocoides japonicum T1-X7</name>
    <dbReference type="NCBI Taxonomy" id="1194083"/>
    <lineage>
        <taxon>Bacteria</taxon>
        <taxon>Bacillati</taxon>
        <taxon>Actinomycetota</taxon>
        <taxon>Actinomycetes</taxon>
        <taxon>Micrococcales</taxon>
        <taxon>Intrasporangiaceae</taxon>
        <taxon>Nostocoides</taxon>
    </lineage>
</organism>
<dbReference type="AlphaFoldDB" id="A0A077LYM2"/>
<dbReference type="CDD" id="cd01392">
    <property type="entry name" value="HTH_LacI"/>
    <property type="match status" value="1"/>
</dbReference>
<dbReference type="Proteomes" id="UP000035721">
    <property type="component" value="Unassembled WGS sequence"/>
</dbReference>
<evidence type="ECO:0000313" key="6">
    <source>
        <dbReference type="Proteomes" id="UP000035721"/>
    </source>
</evidence>
<dbReference type="PRINTS" id="PR00036">
    <property type="entry name" value="HTHLACI"/>
</dbReference>
<dbReference type="Pfam" id="PF00356">
    <property type="entry name" value="LacI"/>
    <property type="match status" value="1"/>
</dbReference>
<feature type="domain" description="HTH lacI-type" evidence="4">
    <location>
        <begin position="6"/>
        <end position="60"/>
    </location>
</feature>
<evidence type="ECO:0000256" key="1">
    <source>
        <dbReference type="ARBA" id="ARBA00023015"/>
    </source>
</evidence>
<dbReference type="Pfam" id="PF13377">
    <property type="entry name" value="Peripla_BP_3"/>
    <property type="match status" value="1"/>
</dbReference>
<dbReference type="PROSITE" id="PS50932">
    <property type="entry name" value="HTH_LACI_2"/>
    <property type="match status" value="1"/>
</dbReference>
<evidence type="ECO:0000256" key="2">
    <source>
        <dbReference type="ARBA" id="ARBA00023125"/>
    </source>
</evidence>
<gene>
    <name evidence="5" type="ORF">BN12_1610012</name>
</gene>
<dbReference type="EMBL" id="CAJB01000070">
    <property type="protein sequence ID" value="CCH77074.1"/>
    <property type="molecule type" value="Genomic_DNA"/>
</dbReference>
<keyword evidence="2" id="KW-0238">DNA-binding</keyword>
<dbReference type="GO" id="GO:0000976">
    <property type="term" value="F:transcription cis-regulatory region binding"/>
    <property type="evidence" value="ECO:0007669"/>
    <property type="project" value="TreeGrafter"/>
</dbReference>
<evidence type="ECO:0000259" key="4">
    <source>
        <dbReference type="PROSITE" id="PS50932"/>
    </source>
</evidence>
<dbReference type="PROSITE" id="PS00356">
    <property type="entry name" value="HTH_LACI_1"/>
    <property type="match status" value="1"/>
</dbReference>
<keyword evidence="3" id="KW-0804">Transcription</keyword>
<keyword evidence="6" id="KW-1185">Reference proteome</keyword>
<dbReference type="Gene3D" id="1.10.260.40">
    <property type="entry name" value="lambda repressor-like DNA-binding domains"/>
    <property type="match status" value="1"/>
</dbReference>
<dbReference type="InterPro" id="IPR010982">
    <property type="entry name" value="Lambda_DNA-bd_dom_sf"/>
</dbReference>
<evidence type="ECO:0000313" key="5">
    <source>
        <dbReference type="EMBL" id="CCH77074.1"/>
    </source>
</evidence>
<protein>
    <submittedName>
        <fullName evidence="5">Putative LacI-family transcriptional regulator</fullName>
    </submittedName>
</protein>
<dbReference type="SUPFAM" id="SSF53822">
    <property type="entry name" value="Periplasmic binding protein-like I"/>
    <property type="match status" value="1"/>
</dbReference>
<dbReference type="InterPro" id="IPR000843">
    <property type="entry name" value="HTH_LacI"/>
</dbReference>
<dbReference type="GO" id="GO:0003700">
    <property type="term" value="F:DNA-binding transcription factor activity"/>
    <property type="evidence" value="ECO:0007669"/>
    <property type="project" value="TreeGrafter"/>
</dbReference>